<protein>
    <recommendedName>
        <fullName evidence="2">MASE11 domain-containing protein</fullName>
    </recommendedName>
</protein>
<sequence>MLKTYVSRLKDFIDRKTTPPGLTTDDGIRYWQERLLMIFVFVGAVFGFFVYLPSVALSIKEDLWSVAVADTIIYAWVVILFFSR</sequence>
<evidence type="ECO:0000313" key="3">
    <source>
        <dbReference type="EMBL" id="MBC8434253.1"/>
    </source>
</evidence>
<evidence type="ECO:0000313" key="4">
    <source>
        <dbReference type="Proteomes" id="UP000605201"/>
    </source>
</evidence>
<name>A0A8J6P3Z4_9BACT</name>
<dbReference type="Proteomes" id="UP000605201">
    <property type="component" value="Unassembled WGS sequence"/>
</dbReference>
<evidence type="ECO:0000256" key="1">
    <source>
        <dbReference type="SAM" id="Phobius"/>
    </source>
</evidence>
<reference evidence="3 4" key="1">
    <citation type="submission" date="2020-08" db="EMBL/GenBank/DDBJ databases">
        <title>Bridging the membrane lipid divide: bacteria of the FCB group superphylum have the potential to synthesize archaeal ether lipids.</title>
        <authorList>
            <person name="Villanueva L."/>
            <person name="Von Meijenfeldt F.A.B."/>
            <person name="Westbye A.B."/>
            <person name="Yadav S."/>
            <person name="Hopmans E.C."/>
            <person name="Dutilh B.E."/>
            <person name="Sinninghe Damste J.S."/>
        </authorList>
    </citation>
    <scope>NUCLEOTIDE SEQUENCE [LARGE SCALE GENOMIC DNA]</scope>
    <source>
        <strain evidence="3">NIOZ-UU17</strain>
    </source>
</reference>
<dbReference type="InterPro" id="IPR048437">
    <property type="entry name" value="MASE11"/>
</dbReference>
<evidence type="ECO:0000259" key="2">
    <source>
        <dbReference type="Pfam" id="PF20969"/>
    </source>
</evidence>
<dbReference type="AlphaFoldDB" id="A0A8J6P3Z4"/>
<organism evidence="3 4">
    <name type="scientific">Candidatus Desulfatibia vada</name>
    <dbReference type="NCBI Taxonomy" id="2841696"/>
    <lineage>
        <taxon>Bacteria</taxon>
        <taxon>Pseudomonadati</taxon>
        <taxon>Thermodesulfobacteriota</taxon>
        <taxon>Desulfobacteria</taxon>
        <taxon>Desulfobacterales</taxon>
        <taxon>Desulfobacterales incertae sedis</taxon>
        <taxon>Candidatus Desulfatibia</taxon>
    </lineage>
</organism>
<gene>
    <name evidence="3" type="ORF">H8D96_20280</name>
</gene>
<dbReference type="Pfam" id="PF20969">
    <property type="entry name" value="MASE11"/>
    <property type="match status" value="1"/>
</dbReference>
<feature type="transmembrane region" description="Helical" evidence="1">
    <location>
        <begin position="35"/>
        <end position="57"/>
    </location>
</feature>
<keyword evidence="1" id="KW-1133">Transmembrane helix</keyword>
<feature type="transmembrane region" description="Helical" evidence="1">
    <location>
        <begin position="63"/>
        <end position="82"/>
    </location>
</feature>
<accession>A0A8J6P3Z4</accession>
<dbReference type="EMBL" id="JACNIG010000405">
    <property type="protein sequence ID" value="MBC8434253.1"/>
    <property type="molecule type" value="Genomic_DNA"/>
</dbReference>
<proteinExistence type="predicted"/>
<keyword evidence="1" id="KW-0812">Transmembrane</keyword>
<comment type="caution">
    <text evidence="3">The sequence shown here is derived from an EMBL/GenBank/DDBJ whole genome shotgun (WGS) entry which is preliminary data.</text>
</comment>
<feature type="domain" description="MASE11" evidence="2">
    <location>
        <begin position="30"/>
        <end position="83"/>
    </location>
</feature>
<keyword evidence="1" id="KW-0472">Membrane</keyword>